<dbReference type="GO" id="GO:0043916">
    <property type="term" value="F:DNA-7-methylguanine glycosylase activity"/>
    <property type="evidence" value="ECO:0007669"/>
    <property type="project" value="TreeGrafter"/>
</dbReference>
<dbReference type="EC" id="3.2.2.21" evidence="3"/>
<evidence type="ECO:0000256" key="2">
    <source>
        <dbReference type="ARBA" id="ARBA00010817"/>
    </source>
</evidence>
<dbReference type="GO" id="GO:0006285">
    <property type="term" value="P:base-excision repair, AP site formation"/>
    <property type="evidence" value="ECO:0007669"/>
    <property type="project" value="TreeGrafter"/>
</dbReference>
<evidence type="ECO:0000256" key="4">
    <source>
        <dbReference type="ARBA" id="ARBA00022763"/>
    </source>
</evidence>
<dbReference type="GO" id="GO:0005737">
    <property type="term" value="C:cytoplasm"/>
    <property type="evidence" value="ECO:0007669"/>
    <property type="project" value="TreeGrafter"/>
</dbReference>
<sequence length="291" mass="34120">MGKRMWSEHVTLEYPYHFEEVLKRLSFDPLNVIQLDEKVIYVPLFIDEEQIVVRLQGIGTVQNPQFWISSQAGDQEKVMKRMRSIFHWNEPFQNIQNHFLNTSLRPLFETYAYTPIILEFDYFACLLRCIIHQQINLKFATVLTDQFVKRYGTEKNGVFFFPTPERVANISIEELREQKFSQRKAEYIVGLAKHIVGGKLDLARIENETEEEVSAQLLPIRGIGAWTVQNFLMFGLGRKNMFPKADIGIQRAVQGVFQLDYKPDDAFLEKVKQECEPYCSYAALYLWKSIE</sequence>
<name>C2XNZ6_BACMY</name>
<comment type="catalytic activity">
    <reaction evidence="1">
        <text>Hydrolysis of alkylated DNA, releasing 3-methyladenine, 3-methylguanine, 7-methylguanine and 7-methyladenine.</text>
        <dbReference type="EC" id="3.2.2.21"/>
    </reaction>
</comment>
<comment type="caution">
    <text evidence="7">The sequence shown here is derived from an EMBL/GenBank/DDBJ whole genome shotgun (WGS) entry which is preliminary data.</text>
</comment>
<keyword evidence="4" id="KW-0227">DNA damage</keyword>
<dbReference type="SMART" id="SM00478">
    <property type="entry name" value="ENDO3c"/>
    <property type="match status" value="1"/>
</dbReference>
<reference evidence="7" key="1">
    <citation type="journal article" date="2012" name="Genome Res.">
        <title>Genomic characterization of the Bacillus cereus sensu lato species: Backdrop to the evolution of Bacillus anthracis.</title>
        <authorList>
            <person name="Zwick M.E."/>
            <person name="Joseph S.J."/>
            <person name="Didelot X."/>
            <person name="Chen P.E."/>
            <person name="Bishop-Lilly K.A."/>
            <person name="Stewart A.C."/>
            <person name="Willner K."/>
            <person name="Nolan N."/>
            <person name="Lentz S."/>
            <person name="Thomason M.K."/>
            <person name="Sozhamannan S."/>
            <person name="Mateczun A.J."/>
            <person name="Du L."/>
            <person name="Read T.D."/>
        </authorList>
    </citation>
    <scope>NUCLEOTIDE SEQUENCE [LARGE SCALE GENOMIC DNA]</scope>
    <source>
        <strain evidence="7">AH603</strain>
    </source>
</reference>
<dbReference type="HOGENOM" id="CLU_000445_72_3_9"/>
<dbReference type="GO" id="GO:0006307">
    <property type="term" value="P:DNA alkylation repair"/>
    <property type="evidence" value="ECO:0007669"/>
    <property type="project" value="TreeGrafter"/>
</dbReference>
<dbReference type="FunFam" id="1.10.340.30:FF:000004">
    <property type="entry name" value="DNA-3-methyladenine glycosylase II"/>
    <property type="match status" value="1"/>
</dbReference>
<organism evidence="7">
    <name type="scientific">Bacillus mycoides</name>
    <dbReference type="NCBI Taxonomy" id="1405"/>
    <lineage>
        <taxon>Bacteria</taxon>
        <taxon>Bacillati</taxon>
        <taxon>Bacillota</taxon>
        <taxon>Bacilli</taxon>
        <taxon>Bacillales</taxon>
        <taxon>Bacillaceae</taxon>
        <taxon>Bacillus</taxon>
        <taxon>Bacillus cereus group</taxon>
    </lineage>
</organism>
<dbReference type="GO" id="GO:0032131">
    <property type="term" value="F:alkylated DNA binding"/>
    <property type="evidence" value="ECO:0007669"/>
    <property type="project" value="TreeGrafter"/>
</dbReference>
<dbReference type="EMBL" id="ACMP01000017">
    <property type="protein sequence ID" value="EEL72605.1"/>
    <property type="molecule type" value="Genomic_DNA"/>
</dbReference>
<protein>
    <recommendedName>
        <fullName evidence="3">DNA-3-methyladenine glycosylase II</fullName>
        <ecNumber evidence="3">3.2.2.21</ecNumber>
    </recommendedName>
</protein>
<dbReference type="Pfam" id="PF00730">
    <property type="entry name" value="HhH-GPD"/>
    <property type="match status" value="1"/>
</dbReference>
<dbReference type="InterPro" id="IPR011257">
    <property type="entry name" value="DNA_glycosylase"/>
</dbReference>
<dbReference type="FunFam" id="1.10.1670.40:FF:000003">
    <property type="entry name" value="DNA-3-methyladenine glycosylase II"/>
    <property type="match status" value="1"/>
</dbReference>
<evidence type="ECO:0000256" key="3">
    <source>
        <dbReference type="ARBA" id="ARBA00012000"/>
    </source>
</evidence>
<dbReference type="InterPro" id="IPR003265">
    <property type="entry name" value="HhH-GPD_domain"/>
</dbReference>
<evidence type="ECO:0000256" key="1">
    <source>
        <dbReference type="ARBA" id="ARBA00000086"/>
    </source>
</evidence>
<proteinExistence type="inferred from homology"/>
<accession>C2XNZ6</accession>
<evidence type="ECO:0000313" key="7">
    <source>
        <dbReference type="EMBL" id="EEL72605.1"/>
    </source>
</evidence>
<evidence type="ECO:0000259" key="6">
    <source>
        <dbReference type="SMART" id="SM00478"/>
    </source>
</evidence>
<comment type="similarity">
    <text evidence="2">Belongs to the alkylbase DNA glycosidase AlkA family.</text>
</comment>
<dbReference type="CDD" id="cd00056">
    <property type="entry name" value="ENDO3c"/>
    <property type="match status" value="1"/>
</dbReference>
<dbReference type="AlphaFoldDB" id="C2XNZ6"/>
<dbReference type="Gene3D" id="1.10.1670.40">
    <property type="match status" value="1"/>
</dbReference>
<dbReference type="Proteomes" id="UP000001753">
    <property type="component" value="Chromosome"/>
</dbReference>
<keyword evidence="5" id="KW-0234">DNA repair</keyword>
<dbReference type="PANTHER" id="PTHR43003">
    <property type="entry name" value="DNA-3-METHYLADENINE GLYCOSYLASE"/>
    <property type="match status" value="1"/>
</dbReference>
<evidence type="ECO:0000256" key="5">
    <source>
        <dbReference type="ARBA" id="ARBA00023204"/>
    </source>
</evidence>
<dbReference type="GO" id="GO:0008725">
    <property type="term" value="F:DNA-3-methyladenine glycosylase activity"/>
    <property type="evidence" value="ECO:0007669"/>
    <property type="project" value="TreeGrafter"/>
</dbReference>
<dbReference type="InterPro" id="IPR051912">
    <property type="entry name" value="Alkylbase_DNA_Glycosylase/TA"/>
</dbReference>
<dbReference type="Gene3D" id="1.10.340.30">
    <property type="entry name" value="Hypothetical protein, domain 2"/>
    <property type="match status" value="1"/>
</dbReference>
<gene>
    <name evidence="7" type="ORF">bcere0026_3930</name>
</gene>
<dbReference type="PANTHER" id="PTHR43003:SF5">
    <property type="entry name" value="DNA-3-METHYLADENINE GLYCOSYLASE"/>
    <property type="match status" value="1"/>
</dbReference>
<dbReference type="SUPFAM" id="SSF48150">
    <property type="entry name" value="DNA-glycosylase"/>
    <property type="match status" value="1"/>
</dbReference>
<dbReference type="GO" id="GO:0032993">
    <property type="term" value="C:protein-DNA complex"/>
    <property type="evidence" value="ECO:0007669"/>
    <property type="project" value="TreeGrafter"/>
</dbReference>
<feature type="domain" description="HhH-GPD" evidence="6">
    <location>
        <begin position="131"/>
        <end position="290"/>
    </location>
</feature>